<dbReference type="InterPro" id="IPR036852">
    <property type="entry name" value="Peptidase_S8/S53_dom_sf"/>
</dbReference>
<dbReference type="PROSITE" id="PS00137">
    <property type="entry name" value="SUBTILASE_HIS"/>
    <property type="match status" value="1"/>
</dbReference>
<evidence type="ECO:0000259" key="8">
    <source>
        <dbReference type="PROSITE" id="PS50835"/>
    </source>
</evidence>
<evidence type="ECO:0000256" key="4">
    <source>
        <dbReference type="ARBA" id="ARBA00022825"/>
    </source>
</evidence>
<evidence type="ECO:0000313" key="10">
    <source>
        <dbReference type="EMBL" id="CAJ0810798.1"/>
    </source>
</evidence>
<dbReference type="Gene3D" id="2.60.40.10">
    <property type="entry name" value="Immunoglobulins"/>
    <property type="match status" value="1"/>
</dbReference>
<dbReference type="Pfam" id="PF00082">
    <property type="entry name" value="Peptidase_S8"/>
    <property type="match status" value="1"/>
</dbReference>
<dbReference type="InterPro" id="IPR035986">
    <property type="entry name" value="PKD_dom_sf"/>
</dbReference>
<comment type="similarity">
    <text evidence="1 5 6">Belongs to the peptidase S8 family.</text>
</comment>
<dbReference type="PROSITE" id="PS50194">
    <property type="entry name" value="FILAMIN_REPEAT"/>
    <property type="match status" value="1"/>
</dbReference>
<dbReference type="PROSITE" id="PS51892">
    <property type="entry name" value="SUBTILASE"/>
    <property type="match status" value="1"/>
</dbReference>
<feature type="domain" description="Ig-like" evidence="8">
    <location>
        <begin position="529"/>
        <end position="621"/>
    </location>
</feature>
<keyword evidence="7" id="KW-0472">Membrane</keyword>
<organism evidence="10 11">
    <name type="scientific">Ralstonia flaminis</name>
    <dbReference type="NCBI Taxonomy" id="3058597"/>
    <lineage>
        <taxon>Bacteria</taxon>
        <taxon>Pseudomonadati</taxon>
        <taxon>Pseudomonadota</taxon>
        <taxon>Betaproteobacteria</taxon>
        <taxon>Burkholderiales</taxon>
        <taxon>Burkholderiaceae</taxon>
        <taxon>Ralstonia</taxon>
    </lineage>
</organism>
<feature type="active site" description="Charge relay system" evidence="5">
    <location>
        <position position="273"/>
    </location>
</feature>
<dbReference type="Proteomes" id="UP001189757">
    <property type="component" value="Unassembled WGS sequence"/>
</dbReference>
<sequence length="682" mass="67440">MKSMVPGGIVRALVALGLVSYHAVPALAVGKVAAPAPQLQWVTQLIVKEKNSGLKTQAVAAGGTVARADVATVQRWSVAAQLPVTYKRAMSGGAHVVTLPSVMSAAEAQTVAQRMEASGQFEYVSPDRIMRPAAVPNDPQFASQWNLWPSTVVANGPATTAAGGANVTTAWDSTKGASSVYVAVIDTGLLTNHEDLAGANIRPGYDFISNDAYHSTPDPVSHNTVPLGFVENDPLDTPAGRDPNPSDPGDWVLASEATAYPTYCGTASNSSWHGTFVTGQIVAQHNSVGIAGIAPNVTIQMARALGKCGGTTSDIMDALAWVTGASGVPGASGVALPVNAPMAQVVNMSLGGAGACSGAEQATITAAKARGATIVVATGNDGASTIGSPANCSGVVAVTAHTIDGDNANYANVGTGTTLSAPGGGSGSVIAGSGIAIRSISNAGLTTPGTDTNTYKSEMGTSMATPHVAGVAALLLAYKPTLSVNDIKAILTQSARPFPAGTYCAQHSGACGAGMLDAGAAIALAVGNPTVSVSSSASTIVANNPVTLTATVGAGFGNTLSSVQWAQTAGPNTNAATAGPDGNGNYTVTFTPSSAGTYTFMVTVTNNVGGTISTSTSVTVTAPPTTTPGSGGTLPFSGGTSGTGTLNQSGGGGGALPLWLAGLLLAGGAFGFGRGRRISGAQ</sequence>
<keyword evidence="11" id="KW-1185">Reference proteome</keyword>
<dbReference type="InterPro" id="IPR000209">
    <property type="entry name" value="Peptidase_S8/S53_dom"/>
</dbReference>
<keyword evidence="2 5" id="KW-0645">Protease</keyword>
<dbReference type="InterPro" id="IPR050131">
    <property type="entry name" value="Peptidase_S8_subtilisin-like"/>
</dbReference>
<keyword evidence="7" id="KW-0812">Transmembrane</keyword>
<dbReference type="InterPro" id="IPR013783">
    <property type="entry name" value="Ig-like_fold"/>
</dbReference>
<dbReference type="Pfam" id="PF22352">
    <property type="entry name" value="K319L-like_PKD"/>
    <property type="match status" value="1"/>
</dbReference>
<dbReference type="InterPro" id="IPR023827">
    <property type="entry name" value="Peptidase_S8_Asp-AS"/>
</dbReference>
<evidence type="ECO:0000256" key="7">
    <source>
        <dbReference type="SAM" id="Phobius"/>
    </source>
</evidence>
<dbReference type="PRINTS" id="PR00723">
    <property type="entry name" value="SUBTILISIN"/>
</dbReference>
<dbReference type="PROSITE" id="PS00138">
    <property type="entry name" value="SUBTILASE_SER"/>
    <property type="match status" value="1"/>
</dbReference>
<dbReference type="InterPro" id="IPR007110">
    <property type="entry name" value="Ig-like_dom"/>
</dbReference>
<dbReference type="RefSeq" id="WP_316680367.1">
    <property type="nucleotide sequence ID" value="NZ_CATZLL010000003.1"/>
</dbReference>
<dbReference type="PANTHER" id="PTHR43806">
    <property type="entry name" value="PEPTIDASE S8"/>
    <property type="match status" value="1"/>
</dbReference>
<dbReference type="InterPro" id="IPR017868">
    <property type="entry name" value="Filamin/ABP280_repeat-like"/>
</dbReference>
<dbReference type="SUPFAM" id="SSF52743">
    <property type="entry name" value="Subtilisin-like"/>
    <property type="match status" value="1"/>
</dbReference>
<dbReference type="InterPro" id="IPR003344">
    <property type="entry name" value="Big_1_dom"/>
</dbReference>
<feature type="active site" description="Charge relay system" evidence="5">
    <location>
        <position position="462"/>
    </location>
</feature>
<dbReference type="InterPro" id="IPR015500">
    <property type="entry name" value="Peptidase_S8_subtilisin-rel"/>
</dbReference>
<dbReference type="PROSITE" id="PS50835">
    <property type="entry name" value="IG_LIKE"/>
    <property type="match status" value="1"/>
</dbReference>
<dbReference type="PROSITE" id="PS00136">
    <property type="entry name" value="SUBTILASE_ASP"/>
    <property type="match status" value="1"/>
</dbReference>
<dbReference type="Gene3D" id="3.40.50.200">
    <property type="entry name" value="Peptidase S8/S53 domain"/>
    <property type="match status" value="1"/>
</dbReference>
<evidence type="ECO:0000256" key="3">
    <source>
        <dbReference type="ARBA" id="ARBA00022801"/>
    </source>
</evidence>
<keyword evidence="7" id="KW-1133">Transmembrane helix</keyword>
<protein>
    <recommendedName>
        <fullName evidence="12">MprA protease, GlyGly-CTERM protein-sorting domain-containing form</fullName>
    </recommendedName>
</protein>
<dbReference type="InterPro" id="IPR022409">
    <property type="entry name" value="PKD/Chitinase_dom"/>
</dbReference>
<accession>A0ABN9JG46</accession>
<feature type="domain" description="Big-1" evidence="9">
    <location>
        <begin position="530"/>
        <end position="621"/>
    </location>
</feature>
<evidence type="ECO:0000259" key="9">
    <source>
        <dbReference type="PROSITE" id="PS51127"/>
    </source>
</evidence>
<keyword evidence="4 5" id="KW-0720">Serine protease</keyword>
<evidence type="ECO:0008006" key="12">
    <source>
        <dbReference type="Google" id="ProtNLM"/>
    </source>
</evidence>
<evidence type="ECO:0000256" key="2">
    <source>
        <dbReference type="ARBA" id="ARBA00022670"/>
    </source>
</evidence>
<evidence type="ECO:0000256" key="5">
    <source>
        <dbReference type="PROSITE-ProRule" id="PRU01240"/>
    </source>
</evidence>
<dbReference type="InterPro" id="IPR023828">
    <property type="entry name" value="Peptidase_S8_Ser-AS"/>
</dbReference>
<comment type="caution">
    <text evidence="10">The sequence shown here is derived from an EMBL/GenBank/DDBJ whole genome shotgun (WGS) entry which is preliminary data.</text>
</comment>
<dbReference type="PROSITE" id="PS51127">
    <property type="entry name" value="BIG1"/>
    <property type="match status" value="1"/>
</dbReference>
<feature type="active site" description="Charge relay system" evidence="5">
    <location>
        <position position="186"/>
    </location>
</feature>
<evidence type="ECO:0000256" key="6">
    <source>
        <dbReference type="RuleBase" id="RU003355"/>
    </source>
</evidence>
<feature type="transmembrane region" description="Helical" evidence="7">
    <location>
        <begin position="656"/>
        <end position="673"/>
    </location>
</feature>
<keyword evidence="3 5" id="KW-0378">Hydrolase</keyword>
<name>A0ABN9JG46_9RALS</name>
<dbReference type="SUPFAM" id="SSF49299">
    <property type="entry name" value="PKD domain"/>
    <property type="match status" value="1"/>
</dbReference>
<evidence type="ECO:0000256" key="1">
    <source>
        <dbReference type="ARBA" id="ARBA00011073"/>
    </source>
</evidence>
<dbReference type="EMBL" id="CATZLL010000003">
    <property type="protein sequence ID" value="CAJ0810798.1"/>
    <property type="molecule type" value="Genomic_DNA"/>
</dbReference>
<dbReference type="PANTHER" id="PTHR43806:SF11">
    <property type="entry name" value="CEREVISIN-RELATED"/>
    <property type="match status" value="1"/>
</dbReference>
<gene>
    <name evidence="10" type="ORF">LMG18101_00999</name>
</gene>
<dbReference type="SMART" id="SM00089">
    <property type="entry name" value="PKD"/>
    <property type="match status" value="1"/>
</dbReference>
<evidence type="ECO:0000313" key="11">
    <source>
        <dbReference type="Proteomes" id="UP001189757"/>
    </source>
</evidence>
<dbReference type="InterPro" id="IPR022398">
    <property type="entry name" value="Peptidase_S8_His-AS"/>
</dbReference>
<reference evidence="10 11" key="1">
    <citation type="submission" date="2023-07" db="EMBL/GenBank/DDBJ databases">
        <authorList>
            <person name="Peeters C."/>
        </authorList>
    </citation>
    <scope>NUCLEOTIDE SEQUENCE [LARGE SCALE GENOMIC DNA]</scope>
    <source>
        <strain evidence="10 11">LMG 18101</strain>
    </source>
</reference>
<proteinExistence type="inferred from homology"/>